<protein>
    <submittedName>
        <fullName evidence="2">Uncharacterized protein</fullName>
    </submittedName>
</protein>
<name>A0ABD1RMU5_9LAMI</name>
<evidence type="ECO:0000313" key="3">
    <source>
        <dbReference type="Proteomes" id="UP001604277"/>
    </source>
</evidence>
<evidence type="ECO:0000313" key="2">
    <source>
        <dbReference type="EMBL" id="KAL2489717.1"/>
    </source>
</evidence>
<feature type="transmembrane region" description="Helical" evidence="1">
    <location>
        <begin position="197"/>
        <end position="226"/>
    </location>
</feature>
<dbReference type="Proteomes" id="UP001604277">
    <property type="component" value="Unassembled WGS sequence"/>
</dbReference>
<keyword evidence="1" id="KW-1133">Transmembrane helix</keyword>
<keyword evidence="1" id="KW-0812">Transmembrane</keyword>
<comment type="caution">
    <text evidence="2">The sequence shown here is derived from an EMBL/GenBank/DDBJ whole genome shotgun (WGS) entry which is preliminary data.</text>
</comment>
<sequence>MEYAKHKELAEALAELLKAKLGPSSGADPKELAGPSKPTKMEQEIEINMEENGGKEKVWISSTVVKKEPLIILDDDDEENIGCAIIVKLSNVINPRSNEDPVRNALPVETPNCADWKICVWGSLRILTFSGKFSLLPPNWRAALSYALAVASAVSNVPNHTLAAFCGSLISAAHLPHSLCLTSLYLLLLSHVSSFEVLVISACGGCATVVVVAVAAMGVVCVAKLLPVSGSGNWC</sequence>
<gene>
    <name evidence="2" type="ORF">Fot_43009</name>
</gene>
<evidence type="ECO:0000256" key="1">
    <source>
        <dbReference type="SAM" id="Phobius"/>
    </source>
</evidence>
<keyword evidence="1" id="KW-0472">Membrane</keyword>
<dbReference type="EMBL" id="JBFOLJ010000012">
    <property type="protein sequence ID" value="KAL2489717.1"/>
    <property type="molecule type" value="Genomic_DNA"/>
</dbReference>
<organism evidence="2 3">
    <name type="scientific">Forsythia ovata</name>
    <dbReference type="NCBI Taxonomy" id="205694"/>
    <lineage>
        <taxon>Eukaryota</taxon>
        <taxon>Viridiplantae</taxon>
        <taxon>Streptophyta</taxon>
        <taxon>Embryophyta</taxon>
        <taxon>Tracheophyta</taxon>
        <taxon>Spermatophyta</taxon>
        <taxon>Magnoliopsida</taxon>
        <taxon>eudicotyledons</taxon>
        <taxon>Gunneridae</taxon>
        <taxon>Pentapetalae</taxon>
        <taxon>asterids</taxon>
        <taxon>lamiids</taxon>
        <taxon>Lamiales</taxon>
        <taxon>Oleaceae</taxon>
        <taxon>Forsythieae</taxon>
        <taxon>Forsythia</taxon>
    </lineage>
</organism>
<accession>A0ABD1RMU5</accession>
<reference evidence="3" key="1">
    <citation type="submission" date="2024-07" db="EMBL/GenBank/DDBJ databases">
        <title>Two chromosome-level genome assemblies of Korean endemic species Abeliophyllum distichum and Forsythia ovata (Oleaceae).</title>
        <authorList>
            <person name="Jang H."/>
        </authorList>
    </citation>
    <scope>NUCLEOTIDE SEQUENCE [LARGE SCALE GENOMIC DNA]</scope>
</reference>
<dbReference type="AlphaFoldDB" id="A0ABD1RMU5"/>
<keyword evidence="3" id="KW-1185">Reference proteome</keyword>
<proteinExistence type="predicted"/>